<dbReference type="SUPFAM" id="SSF56112">
    <property type="entry name" value="Protein kinase-like (PK-like)"/>
    <property type="match status" value="1"/>
</dbReference>
<dbReference type="InterPro" id="IPR011009">
    <property type="entry name" value="Kinase-like_dom_sf"/>
</dbReference>
<dbReference type="EMBL" id="JBFXLS010000016">
    <property type="protein sequence ID" value="KAL2829548.1"/>
    <property type="molecule type" value="Genomic_DNA"/>
</dbReference>
<reference evidence="1 2" key="1">
    <citation type="submission" date="2024-07" db="EMBL/GenBank/DDBJ databases">
        <title>Section-level genome sequencing and comparative genomics of Aspergillus sections Usti and Cavernicolus.</title>
        <authorList>
            <consortium name="Lawrence Berkeley National Laboratory"/>
            <person name="Nybo J.L."/>
            <person name="Vesth T.C."/>
            <person name="Theobald S."/>
            <person name="Frisvad J.C."/>
            <person name="Larsen T.O."/>
            <person name="Kjaerboelling I."/>
            <person name="Rothschild-Mancinelli K."/>
            <person name="Lyhne E.K."/>
            <person name="Kogle M.E."/>
            <person name="Barry K."/>
            <person name="Clum A."/>
            <person name="Na H."/>
            <person name="Ledsgaard L."/>
            <person name="Lin J."/>
            <person name="Lipzen A."/>
            <person name="Kuo A."/>
            <person name="Riley R."/>
            <person name="Mondo S."/>
            <person name="LaButti K."/>
            <person name="Haridas S."/>
            <person name="Pangalinan J."/>
            <person name="Salamov A.A."/>
            <person name="Simmons B.A."/>
            <person name="Magnuson J.K."/>
            <person name="Chen J."/>
            <person name="Drula E."/>
            <person name="Henrissat B."/>
            <person name="Wiebenga A."/>
            <person name="Lubbers R.J."/>
            <person name="Gomes A.C."/>
            <person name="Makela M.R."/>
            <person name="Stajich J."/>
            <person name="Grigoriev I.V."/>
            <person name="Mortensen U.H."/>
            <person name="De vries R.P."/>
            <person name="Baker S.E."/>
            <person name="Andersen M.R."/>
        </authorList>
    </citation>
    <scope>NUCLEOTIDE SEQUENCE [LARGE SCALE GENOMIC DNA]</scope>
    <source>
        <strain evidence="1 2">CBS 600.67</strain>
    </source>
</reference>
<dbReference type="PANTHER" id="PTHR21310">
    <property type="entry name" value="AMINOGLYCOSIDE PHOSPHOTRANSFERASE-RELATED-RELATED"/>
    <property type="match status" value="1"/>
</dbReference>
<proteinExistence type="predicted"/>
<accession>A0ABR4IP57</accession>
<evidence type="ECO:0000313" key="2">
    <source>
        <dbReference type="Proteomes" id="UP001610335"/>
    </source>
</evidence>
<dbReference type="InterPro" id="IPR051678">
    <property type="entry name" value="AGP_Transferase"/>
</dbReference>
<dbReference type="PANTHER" id="PTHR21310:SF37">
    <property type="entry name" value="AMINOGLYCOSIDE PHOSPHOTRANSFERASE DOMAIN-CONTAINING PROTEIN"/>
    <property type="match status" value="1"/>
</dbReference>
<name>A0ABR4IP57_9EURO</name>
<sequence length="478" mass="55837">MLRTRQLLHEEITYSVARKREVNILHRLNYPSQKAQFFSLLESKRSWIQSIVAHHLNLQSTNAYRVADVQEWIHGSFNVCIPDFRPGNADEKVRCEAGTYAWLEETCPDIPIPRLYGFAMSTGETQLTPFPSKYIRHQSKNKVPECGRLNVGYLLIEYIEETKGKMLSSTWALKQDNMKLRTNFFRDLSKIYLSLSRTPLPRIGSFIINNNGFLLLDNRPLSLEIQDLENERIPTDIPRDQTYSTVESFVVDTLSYHDNRLRCQPNAINDLGDYIYQTARLTTMRAIFPSFFNRDLRRGPFIYSLTDLHQSNIFVDDNWHITSLVDLEWACSLPIEMVQPPHWLTSMAVDRIVSHEYNKVRLAFMSALTTEEESYRSRSSNRDSSAPLRLSRLMGTAWDRGTFWYSLALSSPTGLFAIFDKELQPRFINKCPDHVTFDQIMPWYWEQDIVSTLTRKRGDREAYDIQLRHKFEVDICST</sequence>
<evidence type="ECO:0000313" key="1">
    <source>
        <dbReference type="EMBL" id="KAL2829548.1"/>
    </source>
</evidence>
<keyword evidence="2" id="KW-1185">Reference proteome</keyword>
<organism evidence="1 2">
    <name type="scientific">Aspergillus cavernicola</name>
    <dbReference type="NCBI Taxonomy" id="176166"/>
    <lineage>
        <taxon>Eukaryota</taxon>
        <taxon>Fungi</taxon>
        <taxon>Dikarya</taxon>
        <taxon>Ascomycota</taxon>
        <taxon>Pezizomycotina</taxon>
        <taxon>Eurotiomycetes</taxon>
        <taxon>Eurotiomycetidae</taxon>
        <taxon>Eurotiales</taxon>
        <taxon>Aspergillaceae</taxon>
        <taxon>Aspergillus</taxon>
        <taxon>Aspergillus subgen. Nidulantes</taxon>
    </lineage>
</organism>
<evidence type="ECO:0008006" key="3">
    <source>
        <dbReference type="Google" id="ProtNLM"/>
    </source>
</evidence>
<dbReference type="Proteomes" id="UP001610335">
    <property type="component" value="Unassembled WGS sequence"/>
</dbReference>
<protein>
    <recommendedName>
        <fullName evidence="3">Aminoglycoside phosphotransferase domain-containing protein</fullName>
    </recommendedName>
</protein>
<gene>
    <name evidence="1" type="ORF">BDW59DRAFT_170557</name>
</gene>
<comment type="caution">
    <text evidence="1">The sequence shown here is derived from an EMBL/GenBank/DDBJ whole genome shotgun (WGS) entry which is preliminary data.</text>
</comment>